<dbReference type="PANTHER" id="PTHR43179">
    <property type="entry name" value="RHAMNOSYLTRANSFERASE WBBL"/>
    <property type="match status" value="1"/>
</dbReference>
<dbReference type="InterPro" id="IPR029044">
    <property type="entry name" value="Nucleotide-diphossugar_trans"/>
</dbReference>
<dbReference type="Proteomes" id="UP000627292">
    <property type="component" value="Unassembled WGS sequence"/>
</dbReference>
<sequence length="337" mass="38295">MVDLSIILVNYKSPQLLLDCLATVYAETTRHSFEIIVVDNDSQDNSRELTLAAYPQVIWIPMSYNSGFARANNAGITVSKGRNILLLNTDTLVKNGALDKTLDLFEARREYVACGVQLLNTDGTHQISGAHVTKGGLNTVLPLPYLGNFVRYWGYKLNARVPSVTSVSEVTDVDWIVGAFVMVRKEVLAKSGLLDEDFFMYAEEIEWCARLKKQGRLCLFEAPQVVHIGGGTSSSFYNADEWNNGKNLWNRRGRQIIISNQLRIYKEFGTAWFLILTWFYVADIPVFLIGLLIEKLVKGKKAKYSWRNFVEYTKNIGVLLRYCPKILSKKPYFYKVS</sequence>
<proteinExistence type="predicted"/>
<dbReference type="SUPFAM" id="SSF53448">
    <property type="entry name" value="Nucleotide-diphospho-sugar transferases"/>
    <property type="match status" value="1"/>
</dbReference>
<evidence type="ECO:0000313" key="4">
    <source>
        <dbReference type="Proteomes" id="UP000627292"/>
    </source>
</evidence>
<organism evidence="3 4">
    <name type="scientific">Filimonas zeae</name>
    <dbReference type="NCBI Taxonomy" id="1737353"/>
    <lineage>
        <taxon>Bacteria</taxon>
        <taxon>Pseudomonadati</taxon>
        <taxon>Bacteroidota</taxon>
        <taxon>Chitinophagia</taxon>
        <taxon>Chitinophagales</taxon>
        <taxon>Chitinophagaceae</taxon>
        <taxon>Filimonas</taxon>
    </lineage>
</organism>
<dbReference type="EMBL" id="BMIB01000003">
    <property type="protein sequence ID" value="GGH73858.1"/>
    <property type="molecule type" value="Genomic_DNA"/>
</dbReference>
<dbReference type="Gene3D" id="3.90.550.10">
    <property type="entry name" value="Spore Coat Polysaccharide Biosynthesis Protein SpsA, Chain A"/>
    <property type="match status" value="1"/>
</dbReference>
<dbReference type="RefSeq" id="WP_188954766.1">
    <property type="nucleotide sequence ID" value="NZ_BMIB01000003.1"/>
</dbReference>
<evidence type="ECO:0000313" key="3">
    <source>
        <dbReference type="EMBL" id="GGH73858.1"/>
    </source>
</evidence>
<keyword evidence="1" id="KW-1133">Transmembrane helix</keyword>
<reference evidence="3" key="2">
    <citation type="submission" date="2020-09" db="EMBL/GenBank/DDBJ databases">
        <authorList>
            <person name="Sun Q."/>
            <person name="Zhou Y."/>
        </authorList>
    </citation>
    <scope>NUCLEOTIDE SEQUENCE</scope>
    <source>
        <strain evidence="3">CGMCC 1.15290</strain>
    </source>
</reference>
<evidence type="ECO:0000259" key="2">
    <source>
        <dbReference type="Pfam" id="PF00535"/>
    </source>
</evidence>
<dbReference type="Pfam" id="PF00535">
    <property type="entry name" value="Glycos_transf_2"/>
    <property type="match status" value="1"/>
</dbReference>
<gene>
    <name evidence="3" type="ORF">GCM10011379_35840</name>
</gene>
<feature type="domain" description="Glycosyltransferase 2-like" evidence="2">
    <location>
        <begin position="5"/>
        <end position="131"/>
    </location>
</feature>
<dbReference type="AlphaFoldDB" id="A0A917J0T7"/>
<dbReference type="InterPro" id="IPR001173">
    <property type="entry name" value="Glyco_trans_2-like"/>
</dbReference>
<keyword evidence="1" id="KW-0812">Transmembrane</keyword>
<name>A0A917J0T7_9BACT</name>
<evidence type="ECO:0000256" key="1">
    <source>
        <dbReference type="SAM" id="Phobius"/>
    </source>
</evidence>
<dbReference type="PANTHER" id="PTHR43179:SF7">
    <property type="entry name" value="RHAMNOSYLTRANSFERASE WBBL"/>
    <property type="match status" value="1"/>
</dbReference>
<reference evidence="3" key="1">
    <citation type="journal article" date="2014" name="Int. J. Syst. Evol. Microbiol.">
        <title>Complete genome sequence of Corynebacterium casei LMG S-19264T (=DSM 44701T), isolated from a smear-ripened cheese.</title>
        <authorList>
            <consortium name="US DOE Joint Genome Institute (JGI-PGF)"/>
            <person name="Walter F."/>
            <person name="Albersmeier A."/>
            <person name="Kalinowski J."/>
            <person name="Ruckert C."/>
        </authorList>
    </citation>
    <scope>NUCLEOTIDE SEQUENCE</scope>
    <source>
        <strain evidence="3">CGMCC 1.15290</strain>
    </source>
</reference>
<protein>
    <recommendedName>
        <fullName evidence="2">Glycosyltransferase 2-like domain-containing protein</fullName>
    </recommendedName>
</protein>
<keyword evidence="4" id="KW-1185">Reference proteome</keyword>
<feature type="transmembrane region" description="Helical" evidence="1">
    <location>
        <begin position="271"/>
        <end position="293"/>
    </location>
</feature>
<dbReference type="CDD" id="cd04186">
    <property type="entry name" value="GT_2_like_c"/>
    <property type="match status" value="1"/>
</dbReference>
<comment type="caution">
    <text evidence="3">The sequence shown here is derived from an EMBL/GenBank/DDBJ whole genome shotgun (WGS) entry which is preliminary data.</text>
</comment>
<accession>A0A917J0T7</accession>
<keyword evidence="1" id="KW-0472">Membrane</keyword>